<protein>
    <submittedName>
        <fullName evidence="2">Uncharacterized protein</fullName>
    </submittedName>
</protein>
<feature type="non-terminal residue" evidence="2">
    <location>
        <position position="93"/>
    </location>
</feature>
<reference evidence="2 3" key="1">
    <citation type="submission" date="2020-02" db="EMBL/GenBank/DDBJ databases">
        <title>Draft genome sequence of Haematococcus lacustris strain NIES-144.</title>
        <authorList>
            <person name="Morimoto D."/>
            <person name="Nakagawa S."/>
            <person name="Yoshida T."/>
            <person name="Sawayama S."/>
        </authorList>
    </citation>
    <scope>NUCLEOTIDE SEQUENCE [LARGE SCALE GENOMIC DNA]</scope>
    <source>
        <strain evidence="2 3">NIES-144</strain>
    </source>
</reference>
<evidence type="ECO:0000256" key="1">
    <source>
        <dbReference type="SAM" id="MobiDB-lite"/>
    </source>
</evidence>
<proteinExistence type="predicted"/>
<organism evidence="2 3">
    <name type="scientific">Haematococcus lacustris</name>
    <name type="common">Green alga</name>
    <name type="synonym">Haematococcus pluvialis</name>
    <dbReference type="NCBI Taxonomy" id="44745"/>
    <lineage>
        <taxon>Eukaryota</taxon>
        <taxon>Viridiplantae</taxon>
        <taxon>Chlorophyta</taxon>
        <taxon>core chlorophytes</taxon>
        <taxon>Chlorophyceae</taxon>
        <taxon>CS clade</taxon>
        <taxon>Chlamydomonadales</taxon>
        <taxon>Haematococcaceae</taxon>
        <taxon>Haematococcus</taxon>
    </lineage>
</organism>
<comment type="caution">
    <text evidence="2">The sequence shown here is derived from an EMBL/GenBank/DDBJ whole genome shotgun (WGS) entry which is preliminary data.</text>
</comment>
<dbReference type="Proteomes" id="UP000485058">
    <property type="component" value="Unassembled WGS sequence"/>
</dbReference>
<gene>
    <name evidence="2" type="ORF">HaLaN_16312</name>
</gene>
<evidence type="ECO:0000313" key="2">
    <source>
        <dbReference type="EMBL" id="GFH19372.1"/>
    </source>
</evidence>
<sequence length="93" mass="9904">SPAVRPARRCEQQHLQEQRATELGRGRQPVPLQHLPGGLRQPGGGGRASTPHQQRRSPAQAEVPGGVLSHGRCEPGDCPGPSPQRLPSARVLC</sequence>
<feature type="non-terminal residue" evidence="2">
    <location>
        <position position="1"/>
    </location>
</feature>
<name>A0A699ZTQ5_HAELA</name>
<keyword evidence="3" id="KW-1185">Reference proteome</keyword>
<dbReference type="EMBL" id="BLLF01001451">
    <property type="protein sequence ID" value="GFH19372.1"/>
    <property type="molecule type" value="Genomic_DNA"/>
</dbReference>
<feature type="region of interest" description="Disordered" evidence="1">
    <location>
        <begin position="1"/>
        <end position="93"/>
    </location>
</feature>
<feature type="compositionally biased region" description="Basic and acidic residues" evidence="1">
    <location>
        <begin position="8"/>
        <end position="25"/>
    </location>
</feature>
<evidence type="ECO:0000313" key="3">
    <source>
        <dbReference type="Proteomes" id="UP000485058"/>
    </source>
</evidence>
<accession>A0A699ZTQ5</accession>
<dbReference type="AlphaFoldDB" id="A0A699ZTQ5"/>